<gene>
    <name evidence="1" type="ORF">CDAR_3131</name>
</gene>
<evidence type="ECO:0000313" key="2">
    <source>
        <dbReference type="Proteomes" id="UP001054837"/>
    </source>
</evidence>
<dbReference type="EMBL" id="BPLQ01011947">
    <property type="protein sequence ID" value="GIY61548.1"/>
    <property type="molecule type" value="Genomic_DNA"/>
</dbReference>
<organism evidence="1 2">
    <name type="scientific">Caerostris darwini</name>
    <dbReference type="NCBI Taxonomy" id="1538125"/>
    <lineage>
        <taxon>Eukaryota</taxon>
        <taxon>Metazoa</taxon>
        <taxon>Ecdysozoa</taxon>
        <taxon>Arthropoda</taxon>
        <taxon>Chelicerata</taxon>
        <taxon>Arachnida</taxon>
        <taxon>Araneae</taxon>
        <taxon>Araneomorphae</taxon>
        <taxon>Entelegynae</taxon>
        <taxon>Araneoidea</taxon>
        <taxon>Araneidae</taxon>
        <taxon>Caerostris</taxon>
    </lineage>
</organism>
<protein>
    <submittedName>
        <fullName evidence="1">Uncharacterized protein</fullName>
    </submittedName>
</protein>
<accession>A0AAV4UV71</accession>
<dbReference type="Proteomes" id="UP001054837">
    <property type="component" value="Unassembled WGS sequence"/>
</dbReference>
<sequence>MFKTIVDAFEELCDASEKIKIRAAAQTVLQSHFWMRSLKIILKNKRHELEKEALQFAKDACEKMGLPVVKKNCQEEEN</sequence>
<dbReference type="AlphaFoldDB" id="A0AAV4UV71"/>
<name>A0AAV4UV71_9ARAC</name>
<proteinExistence type="predicted"/>
<reference evidence="1 2" key="1">
    <citation type="submission" date="2021-06" db="EMBL/GenBank/DDBJ databases">
        <title>Caerostris darwini draft genome.</title>
        <authorList>
            <person name="Kono N."/>
            <person name="Arakawa K."/>
        </authorList>
    </citation>
    <scope>NUCLEOTIDE SEQUENCE [LARGE SCALE GENOMIC DNA]</scope>
</reference>
<comment type="caution">
    <text evidence="1">The sequence shown here is derived from an EMBL/GenBank/DDBJ whole genome shotgun (WGS) entry which is preliminary data.</text>
</comment>
<evidence type="ECO:0000313" key="1">
    <source>
        <dbReference type="EMBL" id="GIY61548.1"/>
    </source>
</evidence>
<keyword evidence="2" id="KW-1185">Reference proteome</keyword>